<dbReference type="GO" id="GO:0016979">
    <property type="term" value="F:lipoate-protein ligase activity"/>
    <property type="evidence" value="ECO:0007669"/>
    <property type="project" value="UniProtKB-EC"/>
</dbReference>
<dbReference type="Pfam" id="PF10437">
    <property type="entry name" value="Lip_prot_lig_C"/>
    <property type="match status" value="1"/>
</dbReference>
<dbReference type="SUPFAM" id="SSF82649">
    <property type="entry name" value="SufE/NifU"/>
    <property type="match status" value="1"/>
</dbReference>
<dbReference type="PANTHER" id="PTHR12561:SF3">
    <property type="entry name" value="LIPOYLTRANSFERASE 1, MITOCHONDRIAL"/>
    <property type="match status" value="1"/>
</dbReference>
<evidence type="ECO:0000256" key="2">
    <source>
        <dbReference type="ARBA" id="ARBA00005124"/>
    </source>
</evidence>
<dbReference type="AlphaFoldDB" id="A0A7X3C3H4"/>
<evidence type="ECO:0000256" key="1">
    <source>
        <dbReference type="ARBA" id="ARBA00005085"/>
    </source>
</evidence>
<name>A0A7X3C3H4_9LACO</name>
<organism evidence="9 10">
    <name type="scientific">Secundilactobacillus folii</name>
    <dbReference type="NCBI Taxonomy" id="2678357"/>
    <lineage>
        <taxon>Bacteria</taxon>
        <taxon>Bacillati</taxon>
        <taxon>Bacillota</taxon>
        <taxon>Bacilli</taxon>
        <taxon>Lactobacillales</taxon>
        <taxon>Lactobacillaceae</taxon>
        <taxon>Secundilactobacillus</taxon>
    </lineage>
</organism>
<reference evidence="9 10" key="1">
    <citation type="submission" date="2019-11" db="EMBL/GenBank/DDBJ databases">
        <title>Lactobacillus sp. nov. CRM56-3, isolated from fermented tea leaves.</title>
        <authorList>
            <person name="Phuengjayaem S."/>
            <person name="Tanasupawat S."/>
        </authorList>
    </citation>
    <scope>NUCLEOTIDE SEQUENCE [LARGE SCALE GENOMIC DNA]</scope>
    <source>
        <strain evidence="9 10">CRM56-3</strain>
    </source>
</reference>
<keyword evidence="6" id="KW-0067">ATP-binding</keyword>
<sequence>MIYFPVDSLDVRHNFALEYYLMTQRKPQEPVLLLWSTRPTVMLGKYQSAQNELNLPFIKQHQIEIVRRLSGGGTIYTDQGGCQFTLIWPERGTSIDFSKGLQVITSALQQIGINAQTDSRNDLVIDGRKVSGSAQYMMPGYRLHHGSLLFDSNLDWMSHALRIDPLKAKAKQIKSVHQRTVNLREQQPSWTAAEFKARLLKALLKQTNAQTRSLSADDESALPSLAAKYFSEDKALASASQQFDHQHKTYLPGVGIISLSYSLDSDQKLSALSLDGDFFSNLNQQQFTAALIGQPYKASVLSPIIDQQLKQTPIKGLKAQELTALLF</sequence>
<accession>A0A7X3C3H4</accession>
<dbReference type="CDD" id="cd16443">
    <property type="entry name" value="LplA"/>
    <property type="match status" value="1"/>
</dbReference>
<dbReference type="GO" id="GO:0017118">
    <property type="term" value="F:lipoyltransferase activity"/>
    <property type="evidence" value="ECO:0007669"/>
    <property type="project" value="TreeGrafter"/>
</dbReference>
<evidence type="ECO:0000313" key="9">
    <source>
        <dbReference type="EMBL" id="MTV82517.1"/>
    </source>
</evidence>
<dbReference type="GO" id="GO:0005737">
    <property type="term" value="C:cytoplasm"/>
    <property type="evidence" value="ECO:0007669"/>
    <property type="project" value="TreeGrafter"/>
</dbReference>
<dbReference type="Proteomes" id="UP000466388">
    <property type="component" value="Unassembled WGS sequence"/>
</dbReference>
<keyword evidence="4 9" id="KW-0436">Ligase</keyword>
<feature type="domain" description="BPL/LPL catalytic" evidence="8">
    <location>
        <begin position="26"/>
        <end position="211"/>
    </location>
</feature>
<gene>
    <name evidence="9" type="ORF">GM612_07640</name>
</gene>
<dbReference type="GO" id="GO:0009249">
    <property type="term" value="P:protein lipoylation"/>
    <property type="evidence" value="ECO:0007669"/>
    <property type="project" value="InterPro"/>
</dbReference>
<evidence type="ECO:0000256" key="3">
    <source>
        <dbReference type="ARBA" id="ARBA00012367"/>
    </source>
</evidence>
<evidence type="ECO:0000259" key="8">
    <source>
        <dbReference type="PROSITE" id="PS51733"/>
    </source>
</evidence>
<dbReference type="PROSITE" id="PS51733">
    <property type="entry name" value="BPL_LPL_CATALYTIC"/>
    <property type="match status" value="1"/>
</dbReference>
<dbReference type="UniPathway" id="UPA00537">
    <property type="reaction ID" value="UER00594"/>
</dbReference>
<dbReference type="Gene3D" id="3.30.930.10">
    <property type="entry name" value="Bira Bifunctional Protein, Domain 2"/>
    <property type="match status" value="1"/>
</dbReference>
<evidence type="ECO:0000313" key="10">
    <source>
        <dbReference type="Proteomes" id="UP000466388"/>
    </source>
</evidence>
<keyword evidence="5" id="KW-0547">Nucleotide-binding</keyword>
<protein>
    <recommendedName>
        <fullName evidence="3">lipoate--protein ligase</fullName>
        <ecNumber evidence="3">6.3.1.20</ecNumber>
    </recommendedName>
</protein>
<evidence type="ECO:0000256" key="5">
    <source>
        <dbReference type="ARBA" id="ARBA00022741"/>
    </source>
</evidence>
<dbReference type="InterPro" id="IPR019491">
    <property type="entry name" value="Lipoate_protein_ligase_C"/>
</dbReference>
<dbReference type="InterPro" id="IPR045864">
    <property type="entry name" value="aa-tRNA-synth_II/BPL/LPL"/>
</dbReference>
<evidence type="ECO:0000256" key="7">
    <source>
        <dbReference type="ARBA" id="ARBA00048037"/>
    </source>
</evidence>
<dbReference type="InterPro" id="IPR004143">
    <property type="entry name" value="BPL_LPL_catalytic"/>
</dbReference>
<dbReference type="PANTHER" id="PTHR12561">
    <property type="entry name" value="LIPOATE-PROTEIN LIGASE"/>
    <property type="match status" value="1"/>
</dbReference>
<dbReference type="EMBL" id="WNJO01000007">
    <property type="protein sequence ID" value="MTV82517.1"/>
    <property type="molecule type" value="Genomic_DNA"/>
</dbReference>
<comment type="pathway">
    <text evidence="1">Protein modification; protein lipoylation via exogenous pathway; protein N(6)-(lipoyl)lysine from lipoate: step 2/2.</text>
</comment>
<dbReference type="InterPro" id="IPR004562">
    <property type="entry name" value="LipoylTrfase_LipoateP_Ligase"/>
</dbReference>
<evidence type="ECO:0000256" key="4">
    <source>
        <dbReference type="ARBA" id="ARBA00022598"/>
    </source>
</evidence>
<dbReference type="Gene3D" id="3.30.390.50">
    <property type="entry name" value="CO dehydrogenase flavoprotein, C-terminal domain"/>
    <property type="match status" value="1"/>
</dbReference>
<comment type="pathway">
    <text evidence="2">Protein modification; protein lipoylation via exogenous pathway; protein N(6)-(lipoyl)lysine from lipoate: step 1/2.</text>
</comment>
<comment type="catalytic activity">
    <reaction evidence="7">
        <text>L-lysyl-[lipoyl-carrier protein] + (R)-lipoate + ATP = N(6)-[(R)-lipoyl]-L-lysyl-[lipoyl-carrier protein] + AMP + diphosphate + H(+)</text>
        <dbReference type="Rhea" id="RHEA:49288"/>
        <dbReference type="Rhea" id="RHEA-COMP:10500"/>
        <dbReference type="Rhea" id="RHEA-COMP:10502"/>
        <dbReference type="ChEBI" id="CHEBI:15378"/>
        <dbReference type="ChEBI" id="CHEBI:29969"/>
        <dbReference type="ChEBI" id="CHEBI:30616"/>
        <dbReference type="ChEBI" id="CHEBI:33019"/>
        <dbReference type="ChEBI" id="CHEBI:83088"/>
        <dbReference type="ChEBI" id="CHEBI:83099"/>
        <dbReference type="ChEBI" id="CHEBI:456215"/>
        <dbReference type="EC" id="6.3.1.20"/>
    </reaction>
</comment>
<dbReference type="EC" id="6.3.1.20" evidence="3"/>
<keyword evidence="10" id="KW-1185">Reference proteome</keyword>
<evidence type="ECO:0000256" key="6">
    <source>
        <dbReference type="ARBA" id="ARBA00022840"/>
    </source>
</evidence>
<dbReference type="Pfam" id="PF21948">
    <property type="entry name" value="LplA-B_cat"/>
    <property type="match status" value="1"/>
</dbReference>
<proteinExistence type="predicted"/>
<comment type="caution">
    <text evidence="9">The sequence shown here is derived from an EMBL/GenBank/DDBJ whole genome shotgun (WGS) entry which is preliminary data.</text>
</comment>
<dbReference type="SUPFAM" id="SSF55681">
    <property type="entry name" value="Class II aaRS and biotin synthetases"/>
    <property type="match status" value="1"/>
</dbReference>
<dbReference type="GO" id="GO:0005524">
    <property type="term" value="F:ATP binding"/>
    <property type="evidence" value="ECO:0007669"/>
    <property type="project" value="UniProtKB-KW"/>
</dbReference>
<dbReference type="RefSeq" id="WP_155431783.1">
    <property type="nucleotide sequence ID" value="NZ_WNJO01000007.1"/>
</dbReference>